<feature type="domain" description="Glycosyl transferase family 1" evidence="1">
    <location>
        <begin position="265"/>
        <end position="339"/>
    </location>
</feature>
<dbReference type="Proteomes" id="UP001234916">
    <property type="component" value="Chromosome"/>
</dbReference>
<sequence length="369" mass="41338">MSSTSYPSGMDDWKGLFIRHLADALARRPDIRLGLWAPPGETHPKVSPAATARESRWLAQLMLDGGVAHAIRSGGARALTTPATLLWFLHRAYRRQTDLDLYHVNWLQNALPLPANGKPLLVSVLGTDMELLRKPLMRSLLRRVFRHRRTMICPNAEWMVAPLETLFGDLADVRFVPFGIDPVWFGIERPPLAGNAHQWIVVSRLTRAKLGSLFEWCAPLFEGRERELHLFGPRQEAVQVPPWIRYHGPASPEALSRDWFPNAAGLITLSRHAEGRPQVMLEAMAAGLPILASRLPAHENIVRHGKTGWLCDGPEDVAQGVGQFEEAELNRQAGRAARDWAAAEIGTWDDCAQRYASLYARLMKASRDD</sequence>
<gene>
    <name evidence="2" type="ORF">OHM77_12440</name>
</gene>
<evidence type="ECO:0000259" key="1">
    <source>
        <dbReference type="Pfam" id="PF00534"/>
    </source>
</evidence>
<dbReference type="PANTHER" id="PTHR12526">
    <property type="entry name" value="GLYCOSYLTRANSFERASE"/>
    <property type="match status" value="1"/>
</dbReference>
<dbReference type="EMBL" id="CP107246">
    <property type="protein sequence ID" value="WIM05475.1"/>
    <property type="molecule type" value="Genomic_DNA"/>
</dbReference>
<evidence type="ECO:0000313" key="2">
    <source>
        <dbReference type="EMBL" id="WIM05475.1"/>
    </source>
</evidence>
<dbReference type="CDD" id="cd03801">
    <property type="entry name" value="GT4_PimA-like"/>
    <property type="match status" value="1"/>
</dbReference>
<dbReference type="KEGG" id="npv:OHM77_12440"/>
<dbReference type="Gene3D" id="3.40.50.2000">
    <property type="entry name" value="Glycogen Phosphorylase B"/>
    <property type="match status" value="2"/>
</dbReference>
<reference evidence="2" key="1">
    <citation type="journal article" date="2023" name="Nat. Microbiol.">
        <title>Enrichment and characterization of a nitric oxide-reducing microbial community in a continuous bioreactor.</title>
        <authorList>
            <person name="Garrido-Amador P."/>
            <person name="Stortenbeker N."/>
            <person name="Wessels H.J.C.T."/>
            <person name="Speth D.R."/>
            <person name="Garcia-Heredia I."/>
            <person name="Kartal B."/>
        </authorList>
    </citation>
    <scope>NUCLEOTIDE SEQUENCE</scope>
    <source>
        <strain evidence="2">MAG1</strain>
    </source>
</reference>
<organism evidence="2">
    <name type="scientific">Candidatus Nitricoxidivorans perseverans</name>
    <dbReference type="NCBI Taxonomy" id="2975601"/>
    <lineage>
        <taxon>Bacteria</taxon>
        <taxon>Pseudomonadati</taxon>
        <taxon>Pseudomonadota</taxon>
        <taxon>Betaproteobacteria</taxon>
        <taxon>Nitrosomonadales</taxon>
        <taxon>Sterolibacteriaceae</taxon>
        <taxon>Candidatus Nitricoxidivorans</taxon>
    </lineage>
</organism>
<dbReference type="InterPro" id="IPR001296">
    <property type="entry name" value="Glyco_trans_1"/>
</dbReference>
<name>A0AA49IWF9_9PROT</name>
<protein>
    <submittedName>
        <fullName evidence="2">Glycosyltransferase family 4 protein</fullName>
    </submittedName>
</protein>
<dbReference type="AlphaFoldDB" id="A0AA49IWF9"/>
<accession>A0AA49IWF9</accession>
<proteinExistence type="predicted"/>
<dbReference type="SUPFAM" id="SSF53756">
    <property type="entry name" value="UDP-Glycosyltransferase/glycogen phosphorylase"/>
    <property type="match status" value="1"/>
</dbReference>
<dbReference type="Pfam" id="PF00534">
    <property type="entry name" value="Glycos_transf_1"/>
    <property type="match status" value="1"/>
</dbReference>
<dbReference type="GO" id="GO:0016757">
    <property type="term" value="F:glycosyltransferase activity"/>
    <property type="evidence" value="ECO:0007669"/>
    <property type="project" value="InterPro"/>
</dbReference>